<dbReference type="KEGG" id="swp:swp_4430"/>
<protein>
    <submittedName>
        <fullName evidence="1">Uncharacterized protein</fullName>
    </submittedName>
</protein>
<dbReference type="HOGENOM" id="CLU_3316891_0_0_6"/>
<gene>
    <name evidence="1" type="ordered locus">swp_4430</name>
</gene>
<keyword evidence="2" id="KW-1185">Reference proteome</keyword>
<dbReference type="STRING" id="225849.swp_4430"/>
<evidence type="ECO:0000313" key="2">
    <source>
        <dbReference type="Proteomes" id="UP000000753"/>
    </source>
</evidence>
<reference evidence="1 2" key="1">
    <citation type="journal article" date="2008" name="PLoS ONE">
        <title>Environmental adaptation: genomic analysis of the piezotolerant and psychrotolerant deep-sea iron reducing bacterium Shewanella piezotolerans WP3.</title>
        <authorList>
            <person name="Wang F."/>
            <person name="Wang J."/>
            <person name="Jian H."/>
            <person name="Zhang B."/>
            <person name="Li S."/>
            <person name="Wang F."/>
            <person name="Zeng X."/>
            <person name="Gao L."/>
            <person name="Bartlett D.H."/>
            <person name="Yu J."/>
            <person name="Hu S."/>
            <person name="Xiao X."/>
        </authorList>
    </citation>
    <scope>NUCLEOTIDE SEQUENCE [LARGE SCALE GENOMIC DNA]</scope>
    <source>
        <strain evidence="2">WP3 / JCM 13877</strain>
    </source>
</reference>
<accession>B8CTG4</accession>
<dbReference type="AlphaFoldDB" id="B8CTG4"/>
<evidence type="ECO:0000313" key="1">
    <source>
        <dbReference type="EMBL" id="ACJ31073.1"/>
    </source>
</evidence>
<dbReference type="EMBL" id="CP000472">
    <property type="protein sequence ID" value="ACJ31073.1"/>
    <property type="molecule type" value="Genomic_DNA"/>
</dbReference>
<proteinExistence type="predicted"/>
<name>B8CTG4_SHEPW</name>
<dbReference type="Proteomes" id="UP000000753">
    <property type="component" value="Chromosome"/>
</dbReference>
<organism evidence="1 2">
    <name type="scientific">Shewanella piezotolerans (strain WP3 / JCM 13877)</name>
    <dbReference type="NCBI Taxonomy" id="225849"/>
    <lineage>
        <taxon>Bacteria</taxon>
        <taxon>Pseudomonadati</taxon>
        <taxon>Pseudomonadota</taxon>
        <taxon>Gammaproteobacteria</taxon>
        <taxon>Alteromonadales</taxon>
        <taxon>Shewanellaceae</taxon>
        <taxon>Shewanella</taxon>
    </lineage>
</organism>
<sequence length="39" mass="4589">MLSLFNEVPWRDNDINRVDAVILVATHKTIKRLKQINLN</sequence>